<protein>
    <recommendedName>
        <fullName evidence="1">Acyl-CoA dehydrogenase/oxidase N-terminal domain-containing protein</fullName>
    </recommendedName>
</protein>
<reference evidence="2" key="1">
    <citation type="submission" date="2021-02" db="EMBL/GenBank/DDBJ databases">
        <authorList>
            <person name="Nowell W R."/>
        </authorList>
    </citation>
    <scope>NUCLEOTIDE SEQUENCE</scope>
</reference>
<accession>A0A814WFF4</accession>
<sequence length="141" mass="16817">MMNFSRLVSTVPLIRTIRPTSWMFQSRNMSSTVLNQSLYNLTEEEQMLKETVARYGKEHVEPYLREMEEKEQFKPEIITAAFDQGESFHIFFITAARFRRQVKHVLMKKCWGRCKRWFLHSRNQVNPNENVRSPDSSVVLD</sequence>
<evidence type="ECO:0000313" key="3">
    <source>
        <dbReference type="Proteomes" id="UP000663860"/>
    </source>
</evidence>
<proteinExistence type="predicted"/>
<evidence type="ECO:0000313" key="2">
    <source>
        <dbReference type="EMBL" id="CAF1201532.1"/>
    </source>
</evidence>
<dbReference type="Proteomes" id="UP000663860">
    <property type="component" value="Unassembled WGS sequence"/>
</dbReference>
<dbReference type="InterPro" id="IPR013786">
    <property type="entry name" value="AcylCoA_DH/ox_N"/>
</dbReference>
<evidence type="ECO:0000259" key="1">
    <source>
        <dbReference type="Pfam" id="PF02771"/>
    </source>
</evidence>
<dbReference type="AlphaFoldDB" id="A0A814WFF4"/>
<dbReference type="Pfam" id="PF02771">
    <property type="entry name" value="Acyl-CoA_dh_N"/>
    <property type="match status" value="1"/>
</dbReference>
<dbReference type="EMBL" id="CAJNOE010000409">
    <property type="protein sequence ID" value="CAF1201532.1"/>
    <property type="molecule type" value="Genomic_DNA"/>
</dbReference>
<dbReference type="GO" id="GO:0050660">
    <property type="term" value="F:flavin adenine dinucleotide binding"/>
    <property type="evidence" value="ECO:0007669"/>
    <property type="project" value="InterPro"/>
</dbReference>
<dbReference type="GO" id="GO:0016627">
    <property type="term" value="F:oxidoreductase activity, acting on the CH-CH group of donors"/>
    <property type="evidence" value="ECO:0007669"/>
    <property type="project" value="InterPro"/>
</dbReference>
<feature type="domain" description="Acyl-CoA dehydrogenase/oxidase N-terminal" evidence="1">
    <location>
        <begin position="42"/>
        <end position="85"/>
    </location>
</feature>
<comment type="caution">
    <text evidence="2">The sequence shown here is derived from an EMBL/GenBank/DDBJ whole genome shotgun (WGS) entry which is preliminary data.</text>
</comment>
<organism evidence="2 3">
    <name type="scientific">Adineta steineri</name>
    <dbReference type="NCBI Taxonomy" id="433720"/>
    <lineage>
        <taxon>Eukaryota</taxon>
        <taxon>Metazoa</taxon>
        <taxon>Spiralia</taxon>
        <taxon>Gnathifera</taxon>
        <taxon>Rotifera</taxon>
        <taxon>Eurotatoria</taxon>
        <taxon>Bdelloidea</taxon>
        <taxon>Adinetida</taxon>
        <taxon>Adinetidae</taxon>
        <taxon>Adineta</taxon>
    </lineage>
</organism>
<dbReference type="Gene3D" id="1.10.540.10">
    <property type="entry name" value="Acyl-CoA dehydrogenase/oxidase, N-terminal domain"/>
    <property type="match status" value="1"/>
</dbReference>
<name>A0A814WFF4_9BILA</name>
<gene>
    <name evidence="2" type="ORF">IZO911_LOCUS28640</name>
</gene>
<dbReference type="InterPro" id="IPR037069">
    <property type="entry name" value="AcylCoA_DH/ox_N_sf"/>
</dbReference>